<evidence type="ECO:0000313" key="3">
    <source>
        <dbReference type="EMBL" id="EJF55289.1"/>
    </source>
</evidence>
<organism evidence="3 4">
    <name type="scientific">Dichomitus squalens (strain LYAD-421)</name>
    <name type="common">Western red white-rot fungus</name>
    <dbReference type="NCBI Taxonomy" id="732165"/>
    <lineage>
        <taxon>Eukaryota</taxon>
        <taxon>Fungi</taxon>
        <taxon>Dikarya</taxon>
        <taxon>Basidiomycota</taxon>
        <taxon>Agaricomycotina</taxon>
        <taxon>Agaricomycetes</taxon>
        <taxon>Polyporales</taxon>
        <taxon>Polyporaceae</taxon>
        <taxon>Dichomitus</taxon>
    </lineage>
</organism>
<dbReference type="GeneID" id="18834671"/>
<dbReference type="RefSeq" id="XP_007371972.1">
    <property type="nucleotide sequence ID" value="XM_007371910.1"/>
</dbReference>
<dbReference type="AlphaFoldDB" id="R7SGK8"/>
<evidence type="ECO:0000256" key="1">
    <source>
        <dbReference type="SAM" id="MobiDB-lite"/>
    </source>
</evidence>
<name>R7SGK8_DICSQ</name>
<reference evidence="3 4" key="1">
    <citation type="journal article" date="2012" name="Science">
        <title>The Paleozoic origin of enzymatic lignin decomposition reconstructed from 31 fungal genomes.</title>
        <authorList>
            <person name="Floudas D."/>
            <person name="Binder M."/>
            <person name="Riley R."/>
            <person name="Barry K."/>
            <person name="Blanchette R.A."/>
            <person name="Henrissat B."/>
            <person name="Martinez A.T."/>
            <person name="Otillar R."/>
            <person name="Spatafora J.W."/>
            <person name="Yadav J.S."/>
            <person name="Aerts A."/>
            <person name="Benoit I."/>
            <person name="Boyd A."/>
            <person name="Carlson A."/>
            <person name="Copeland A."/>
            <person name="Coutinho P.M."/>
            <person name="de Vries R.P."/>
            <person name="Ferreira P."/>
            <person name="Findley K."/>
            <person name="Foster B."/>
            <person name="Gaskell J."/>
            <person name="Glotzer D."/>
            <person name="Gorecki P."/>
            <person name="Heitman J."/>
            <person name="Hesse C."/>
            <person name="Hori C."/>
            <person name="Igarashi K."/>
            <person name="Jurgens J.A."/>
            <person name="Kallen N."/>
            <person name="Kersten P."/>
            <person name="Kohler A."/>
            <person name="Kuees U."/>
            <person name="Kumar T.K.A."/>
            <person name="Kuo A."/>
            <person name="LaButti K."/>
            <person name="Larrondo L.F."/>
            <person name="Lindquist E."/>
            <person name="Ling A."/>
            <person name="Lombard V."/>
            <person name="Lucas S."/>
            <person name="Lundell T."/>
            <person name="Martin R."/>
            <person name="McLaughlin D.J."/>
            <person name="Morgenstern I."/>
            <person name="Morin E."/>
            <person name="Murat C."/>
            <person name="Nagy L.G."/>
            <person name="Nolan M."/>
            <person name="Ohm R.A."/>
            <person name="Patyshakuliyeva A."/>
            <person name="Rokas A."/>
            <person name="Ruiz-Duenas F.J."/>
            <person name="Sabat G."/>
            <person name="Salamov A."/>
            <person name="Samejima M."/>
            <person name="Schmutz J."/>
            <person name="Slot J.C."/>
            <person name="St John F."/>
            <person name="Stenlid J."/>
            <person name="Sun H."/>
            <person name="Sun S."/>
            <person name="Syed K."/>
            <person name="Tsang A."/>
            <person name="Wiebenga A."/>
            <person name="Young D."/>
            <person name="Pisabarro A."/>
            <person name="Eastwood D.C."/>
            <person name="Martin F."/>
            <person name="Cullen D."/>
            <person name="Grigoriev I.V."/>
            <person name="Hibbett D.S."/>
        </authorList>
    </citation>
    <scope>NUCLEOTIDE SEQUENCE [LARGE SCALE GENOMIC DNA]</scope>
    <source>
        <strain evidence="3 4">LYAD-421 SS1</strain>
    </source>
</reference>
<feature type="compositionally biased region" description="Polar residues" evidence="1">
    <location>
        <begin position="12"/>
        <end position="36"/>
    </location>
</feature>
<proteinExistence type="predicted"/>
<sequence>MGLPSVHDLRMGTSQMPTRPVSKSPNLVQASVSTREIASDDEATSEESDGRLDGHVDSDGAHSESGDDVVLDVEPGQLAKMLREEAPVWAEKKSDKGKGKAIDSATAQLAARTPVPRTGNGKYTNQKFQLAAVDLDNSGPSDSELAPDEEEVEAQELPAEHYTVHVDDDDDVAMEEATGAFPGPGKTKANKTRSTRGPKAQQLLVEQPAWKDIILAALAQSPGSGSETSSIVLPQNWDFTAFAEAVHAHVLGQVFQPPALHITTTSTPSIPSHLRVTGKTPPVASSSRDKETKTHTPSSPPPSDHDSGDESLPDVATPAPEHAPSFAKVPPAEGGPRAAEDYAIVPPTQPGGILQLMTQDEDIRATVRQAIVDLDVWLSFHNSFPDALTRSREIANLLAQAAHSLGLPGLQTRLLTDSDFTRSLSGLVKQRMSTFRGNIKKLADSNVVAFFALTPVLITFYQQEEKKSVTWSGPNKGPIVRHLLHHAFCNGPTSIAAKNPDLFDSSMTQMPQAKEKEMPMAS</sequence>
<gene>
    <name evidence="3" type="ORF">DICSQDRAFT_130649</name>
</gene>
<feature type="region of interest" description="Disordered" evidence="1">
    <location>
        <begin position="266"/>
        <end position="346"/>
    </location>
</feature>
<feature type="compositionally biased region" description="Basic and acidic residues" evidence="1">
    <location>
        <begin position="85"/>
        <end position="101"/>
    </location>
</feature>
<protein>
    <recommendedName>
        <fullName evidence="2">DUF6532 domain-containing protein</fullName>
    </recommendedName>
</protein>
<feature type="region of interest" description="Disordered" evidence="1">
    <location>
        <begin position="177"/>
        <end position="198"/>
    </location>
</feature>
<accession>R7SGK8</accession>
<dbReference type="HOGENOM" id="CLU_522318_0_0_1"/>
<dbReference type="EMBL" id="JH719857">
    <property type="protein sequence ID" value="EJF55289.1"/>
    <property type="molecule type" value="Genomic_DNA"/>
</dbReference>
<evidence type="ECO:0000259" key="2">
    <source>
        <dbReference type="Pfam" id="PF20149"/>
    </source>
</evidence>
<dbReference type="KEGG" id="dsq:DICSQDRAFT_130649"/>
<feature type="compositionally biased region" description="Basic and acidic residues" evidence="1">
    <location>
        <begin position="48"/>
        <end position="65"/>
    </location>
</feature>
<dbReference type="Proteomes" id="UP000053319">
    <property type="component" value="Unassembled WGS sequence"/>
</dbReference>
<feature type="non-terminal residue" evidence="3">
    <location>
        <position position="522"/>
    </location>
</feature>
<feature type="domain" description="DUF6532" evidence="2">
    <location>
        <begin position="370"/>
        <end position="520"/>
    </location>
</feature>
<evidence type="ECO:0000313" key="4">
    <source>
        <dbReference type="Proteomes" id="UP000053319"/>
    </source>
</evidence>
<feature type="region of interest" description="Disordered" evidence="1">
    <location>
        <begin position="85"/>
        <end position="122"/>
    </location>
</feature>
<feature type="region of interest" description="Disordered" evidence="1">
    <location>
        <begin position="1"/>
        <end position="70"/>
    </location>
</feature>
<dbReference type="InterPro" id="IPR045341">
    <property type="entry name" value="DUF6532"/>
</dbReference>
<dbReference type="Pfam" id="PF20149">
    <property type="entry name" value="DUF6532"/>
    <property type="match status" value="1"/>
</dbReference>